<evidence type="ECO:0000256" key="1">
    <source>
        <dbReference type="SAM" id="MobiDB-lite"/>
    </source>
</evidence>
<sequence>MIDLLSIEEANNIYELNENPALLSSIGRDLRDCHSIPFDMGHENEISPYTPRKGVALTPEEERSWGRPSLPYTLLKA</sequence>
<protein>
    <submittedName>
        <fullName evidence="3">Uncharacterized protein</fullName>
    </submittedName>
</protein>
<feature type="region of interest" description="Disordered" evidence="1">
    <location>
        <begin position="57"/>
        <end position="77"/>
    </location>
</feature>
<reference evidence="3" key="2">
    <citation type="journal article" date="2024" name="Plant">
        <title>Genomic evolution and insights into agronomic trait innovations of Sesamum species.</title>
        <authorList>
            <person name="Miao H."/>
            <person name="Wang L."/>
            <person name="Qu L."/>
            <person name="Liu H."/>
            <person name="Sun Y."/>
            <person name="Le M."/>
            <person name="Wang Q."/>
            <person name="Wei S."/>
            <person name="Zheng Y."/>
            <person name="Lin W."/>
            <person name="Duan Y."/>
            <person name="Cao H."/>
            <person name="Xiong S."/>
            <person name="Wang X."/>
            <person name="Wei L."/>
            <person name="Li C."/>
            <person name="Ma Q."/>
            <person name="Ju M."/>
            <person name="Zhao R."/>
            <person name="Li G."/>
            <person name="Mu C."/>
            <person name="Tian Q."/>
            <person name="Mei H."/>
            <person name="Zhang T."/>
            <person name="Gao T."/>
            <person name="Zhang H."/>
        </authorList>
    </citation>
    <scope>NUCLEOTIDE SEQUENCE</scope>
    <source>
        <strain evidence="3">G02</strain>
    </source>
</reference>
<evidence type="ECO:0000313" key="2">
    <source>
        <dbReference type="EMBL" id="KAL0289770.1"/>
    </source>
</evidence>
<gene>
    <name evidence="3" type="ORF">Sradi_7046900</name>
    <name evidence="2" type="ORF">Sradi_7066000</name>
</gene>
<reference evidence="3" key="1">
    <citation type="submission" date="2020-06" db="EMBL/GenBank/DDBJ databases">
        <authorList>
            <person name="Li T."/>
            <person name="Hu X."/>
            <person name="Zhang T."/>
            <person name="Song X."/>
            <person name="Zhang H."/>
            <person name="Dai N."/>
            <person name="Sheng W."/>
            <person name="Hou X."/>
            <person name="Wei L."/>
        </authorList>
    </citation>
    <scope>NUCLEOTIDE SEQUENCE</scope>
    <source>
        <strain evidence="3">G02</strain>
        <tissue evidence="3">Leaf</tissue>
    </source>
</reference>
<comment type="caution">
    <text evidence="3">The sequence shown here is derived from an EMBL/GenBank/DDBJ whole genome shotgun (WGS) entry which is preliminary data.</text>
</comment>
<evidence type="ECO:0000313" key="3">
    <source>
        <dbReference type="EMBL" id="KAL0290578.1"/>
    </source>
</evidence>
<organism evidence="3">
    <name type="scientific">Sesamum radiatum</name>
    <name type="common">Black benniseed</name>
    <dbReference type="NCBI Taxonomy" id="300843"/>
    <lineage>
        <taxon>Eukaryota</taxon>
        <taxon>Viridiplantae</taxon>
        <taxon>Streptophyta</taxon>
        <taxon>Embryophyta</taxon>
        <taxon>Tracheophyta</taxon>
        <taxon>Spermatophyta</taxon>
        <taxon>Magnoliopsida</taxon>
        <taxon>eudicotyledons</taxon>
        <taxon>Gunneridae</taxon>
        <taxon>Pentapetalae</taxon>
        <taxon>asterids</taxon>
        <taxon>lamiids</taxon>
        <taxon>Lamiales</taxon>
        <taxon>Pedaliaceae</taxon>
        <taxon>Sesamum</taxon>
    </lineage>
</organism>
<name>A0AAW2J8L7_SESRA</name>
<dbReference type="AlphaFoldDB" id="A0AAW2J8L7"/>
<proteinExistence type="predicted"/>
<dbReference type="EMBL" id="JACGWJ010000603">
    <property type="protein sequence ID" value="KAL0290578.1"/>
    <property type="molecule type" value="Genomic_DNA"/>
</dbReference>
<dbReference type="EMBL" id="JACGWJ010000667">
    <property type="protein sequence ID" value="KAL0289770.1"/>
    <property type="molecule type" value="Genomic_DNA"/>
</dbReference>
<accession>A0AAW2J8L7</accession>